<organism evidence="1">
    <name type="scientific">Hexamita inflata</name>
    <dbReference type="NCBI Taxonomy" id="28002"/>
    <lineage>
        <taxon>Eukaryota</taxon>
        <taxon>Metamonada</taxon>
        <taxon>Diplomonadida</taxon>
        <taxon>Hexamitidae</taxon>
        <taxon>Hexamitinae</taxon>
        <taxon>Hexamita</taxon>
    </lineage>
</organism>
<reference evidence="2 3" key="2">
    <citation type="submission" date="2024-07" db="EMBL/GenBank/DDBJ databases">
        <authorList>
            <person name="Akdeniz Z."/>
        </authorList>
    </citation>
    <scope>NUCLEOTIDE SEQUENCE [LARGE SCALE GENOMIC DNA]</scope>
</reference>
<protein>
    <submittedName>
        <fullName evidence="2">Hypothetical_protein</fullName>
    </submittedName>
</protein>
<dbReference type="EMBL" id="CATOUU010000036">
    <property type="protein sequence ID" value="CAI9913800.1"/>
    <property type="molecule type" value="Genomic_DNA"/>
</dbReference>
<sequence length="438" mass="51181">MNRTLFLSSHKQKSQPNVCDVNYVSDELEAKYNTLTLHINDIEEAELQIYNQDDLIRALAYKFMRSKQYQLSGMQIQKVIHDIFIQDEFLCFEAGLLLSENVASQQLILDPVQFFEYFKDHMNDLALFQLLPRVCIHAFTFQLQFPLLDLLLSNLHNFSDRQVIFALYSLSELSLNQIPNLHDALLSIQSFNQSILAQIFKLGVQEILWSEDFSSKIANVRFYIDFFVQNSYRITSSFVIDQFLSLLQISISKRREDHKELFQNVQIEGLIEQDLVESKFVTVLLLKNARAFEIIINHADLSNVFIVRQISELIIQYCVILNENTNQALELSQKTINQIISLIKQPKMQIKEAGLEIIHEMVNWGEFNDKYCVQDICQCYLDAERALDSREHQTDKNEIHAAKNVIQLTNSIMEFYSQCCEEYKAIVHDKLDHLQQNQ</sequence>
<keyword evidence="3" id="KW-1185">Reference proteome</keyword>
<evidence type="ECO:0000313" key="2">
    <source>
        <dbReference type="EMBL" id="CAL6088691.1"/>
    </source>
</evidence>
<gene>
    <name evidence="1" type="ORF">HINF_LOCUS1445</name>
    <name evidence="2" type="ORF">HINF_LOCUS64249</name>
</gene>
<proteinExistence type="predicted"/>
<name>A0AA86N6L4_9EUKA</name>
<evidence type="ECO:0000313" key="1">
    <source>
        <dbReference type="EMBL" id="CAI9913800.1"/>
    </source>
</evidence>
<dbReference type="Proteomes" id="UP001642409">
    <property type="component" value="Unassembled WGS sequence"/>
</dbReference>
<dbReference type="AlphaFoldDB" id="A0AA86N6L4"/>
<reference evidence="1" key="1">
    <citation type="submission" date="2023-06" db="EMBL/GenBank/DDBJ databases">
        <authorList>
            <person name="Kurt Z."/>
        </authorList>
    </citation>
    <scope>NUCLEOTIDE SEQUENCE</scope>
</reference>
<accession>A0AA86N6L4</accession>
<dbReference type="EMBL" id="CAXDID020000410">
    <property type="protein sequence ID" value="CAL6088691.1"/>
    <property type="molecule type" value="Genomic_DNA"/>
</dbReference>
<evidence type="ECO:0000313" key="3">
    <source>
        <dbReference type="Proteomes" id="UP001642409"/>
    </source>
</evidence>
<comment type="caution">
    <text evidence="1">The sequence shown here is derived from an EMBL/GenBank/DDBJ whole genome shotgun (WGS) entry which is preliminary data.</text>
</comment>